<organism evidence="2 3">
    <name type="scientific">Scheffersomyces stipitis (strain ATCC 58785 / CBS 6054 / NBRC 10063 / NRRL Y-11545)</name>
    <name type="common">Yeast</name>
    <name type="synonym">Pichia stipitis</name>
    <dbReference type="NCBI Taxonomy" id="322104"/>
    <lineage>
        <taxon>Eukaryota</taxon>
        <taxon>Fungi</taxon>
        <taxon>Dikarya</taxon>
        <taxon>Ascomycota</taxon>
        <taxon>Saccharomycotina</taxon>
        <taxon>Pichiomycetes</taxon>
        <taxon>Debaryomycetaceae</taxon>
        <taxon>Scheffersomyces</taxon>
    </lineage>
</organism>
<keyword evidence="1" id="KW-0812">Transmembrane</keyword>
<protein>
    <submittedName>
        <fullName evidence="2">Uncharacterized protein</fullName>
    </submittedName>
</protein>
<sequence>MRRNKKVIVENLHFFVFIMIPIVCAIYFVPGFINPFTIDEFKINFKVILLSRTFCEVRPEECALLLDPDYGNKDYLKRKVFQNYDLIYVRHRSVEIWDNMLLAVVTTTPVKKLAQIFQFVNLEDIDNPDVFWSKWEESIEIVLAIINSMMFHTIRGLIVSRMWVFFVFCFTISVGDSWASVCEQLALVLRSATNVF</sequence>
<keyword evidence="1" id="KW-1133">Transmembrane helix</keyword>
<evidence type="ECO:0000313" key="2">
    <source>
        <dbReference type="EMBL" id="ABN64975.2"/>
    </source>
</evidence>
<dbReference type="KEGG" id="pic:PICST_42519"/>
<reference evidence="2 3" key="1">
    <citation type="journal article" date="2007" name="Nat. Biotechnol.">
        <title>Genome sequence of the lignocellulose-bioconverting and xylose-fermenting yeast Pichia stipitis.</title>
        <authorList>
            <person name="Jeffries T.W."/>
            <person name="Grigoriev I.V."/>
            <person name="Grimwood J."/>
            <person name="Laplaza J.M."/>
            <person name="Aerts A."/>
            <person name="Salamov A."/>
            <person name="Schmutz J."/>
            <person name="Lindquist E."/>
            <person name="Dehal P."/>
            <person name="Shapiro H."/>
            <person name="Jin Y.S."/>
            <person name="Passoth V."/>
            <person name="Richardson P.M."/>
        </authorList>
    </citation>
    <scope>NUCLEOTIDE SEQUENCE [LARGE SCALE GENOMIC DNA]</scope>
    <source>
        <strain evidence="3">ATCC 58785 / CBS 6054 / NBRC 10063 / NRRL Y-11545</strain>
    </source>
</reference>
<proteinExistence type="predicted"/>
<dbReference type="OrthoDB" id="4013261at2759"/>
<dbReference type="RefSeq" id="XP_001383004.2">
    <property type="nucleotide sequence ID" value="XM_001382967.1"/>
</dbReference>
<evidence type="ECO:0000313" key="3">
    <source>
        <dbReference type="Proteomes" id="UP000002258"/>
    </source>
</evidence>
<dbReference type="AlphaFoldDB" id="A3LP24"/>
<dbReference type="OMA" id="ICYVIAP"/>
<dbReference type="eggNOG" id="ENOG502RAHE">
    <property type="taxonomic scope" value="Eukaryota"/>
</dbReference>
<dbReference type="Proteomes" id="UP000002258">
    <property type="component" value="Chromosome 2"/>
</dbReference>
<feature type="transmembrane region" description="Helical" evidence="1">
    <location>
        <begin position="12"/>
        <end position="33"/>
    </location>
</feature>
<dbReference type="EMBL" id="CP000496">
    <property type="protein sequence ID" value="ABN64975.2"/>
    <property type="molecule type" value="Genomic_DNA"/>
</dbReference>
<dbReference type="InParanoid" id="A3LP24"/>
<dbReference type="GeneID" id="4837546"/>
<name>A3LP24_PICST</name>
<keyword evidence="3" id="KW-1185">Reference proteome</keyword>
<gene>
    <name evidence="2" type="ORF">PICST_42519</name>
</gene>
<dbReference type="HOGENOM" id="CLU_1390705_0_0_1"/>
<accession>A3LP24</accession>
<keyword evidence="1" id="KW-0472">Membrane</keyword>
<evidence type="ECO:0000256" key="1">
    <source>
        <dbReference type="SAM" id="Phobius"/>
    </source>
</evidence>